<reference evidence="2 3" key="1">
    <citation type="submission" date="2017-05" db="EMBL/GenBank/DDBJ databases">
        <authorList>
            <person name="Varghese N."/>
            <person name="Submissions S."/>
        </authorList>
    </citation>
    <scope>NUCLEOTIDE SEQUENCE [LARGE SCALE GENOMIC DNA]</scope>
    <source>
        <strain evidence="2 3">DSM 21194</strain>
    </source>
</reference>
<gene>
    <name evidence="2" type="ORF">SAMN06265218_102246</name>
</gene>
<organism evidence="2 3">
    <name type="scientific">Fodinibius sediminis</name>
    <dbReference type="NCBI Taxonomy" id="1214077"/>
    <lineage>
        <taxon>Bacteria</taxon>
        <taxon>Pseudomonadati</taxon>
        <taxon>Balneolota</taxon>
        <taxon>Balneolia</taxon>
        <taxon>Balneolales</taxon>
        <taxon>Balneolaceae</taxon>
        <taxon>Fodinibius</taxon>
    </lineage>
</organism>
<name>A0A521B6X0_9BACT</name>
<dbReference type="AlphaFoldDB" id="A0A521B6X0"/>
<evidence type="ECO:0000313" key="2">
    <source>
        <dbReference type="EMBL" id="SMO42848.1"/>
    </source>
</evidence>
<evidence type="ECO:0000256" key="1">
    <source>
        <dbReference type="ARBA" id="ARBA00022679"/>
    </source>
</evidence>
<dbReference type="Proteomes" id="UP000317593">
    <property type="component" value="Unassembled WGS sequence"/>
</dbReference>
<dbReference type="SUPFAM" id="SSF52540">
    <property type="entry name" value="P-loop containing nucleoside triphosphate hydrolases"/>
    <property type="match status" value="1"/>
</dbReference>
<dbReference type="InterPro" id="IPR027417">
    <property type="entry name" value="P-loop_NTPase"/>
</dbReference>
<keyword evidence="1 2" id="KW-0808">Transferase</keyword>
<dbReference type="RefSeq" id="WP_142713126.1">
    <property type="nucleotide sequence ID" value="NZ_FXTH01000002.1"/>
</dbReference>
<dbReference type="Gene3D" id="3.40.50.300">
    <property type="entry name" value="P-loop containing nucleotide triphosphate hydrolases"/>
    <property type="match status" value="1"/>
</dbReference>
<dbReference type="EMBL" id="FXTH01000002">
    <property type="protein sequence ID" value="SMO42848.1"/>
    <property type="molecule type" value="Genomic_DNA"/>
</dbReference>
<protein>
    <submittedName>
        <fullName evidence="2">Sulfotransferase family protein</fullName>
    </submittedName>
</protein>
<sequence>MNTQRTFLVGCPRSGTTLLQSMVASHPKVLSFPETHFFSDTLPINPLLRRLMLHGRRSRRVVLRFLEENGYGELQPFRGRSPFKFYTYRGWCRTLIDIIDRMIVREARKNRMNGTIWGLEKTPRHLHYISSIEETGPASKFLHILRSGPDVVASLYLATNQYPEQWGGKRSIKKCIRWWNDSLRESLKYRRKSNHILVTYEQLIEDPETVLRAICGFLELDFSKEMLQRYHTTADALTREEEKWKDQNRSKSLNKSQKLNAHFDPDTVRYIREQVLPVNLKDFYH</sequence>
<dbReference type="Pfam" id="PF13469">
    <property type="entry name" value="Sulfotransfer_3"/>
    <property type="match status" value="1"/>
</dbReference>
<evidence type="ECO:0000313" key="3">
    <source>
        <dbReference type="Proteomes" id="UP000317593"/>
    </source>
</evidence>
<keyword evidence="3" id="KW-1185">Reference proteome</keyword>
<dbReference type="PANTHER" id="PTHR12788">
    <property type="entry name" value="PROTEIN-TYROSINE SULFOTRANSFERASE 2"/>
    <property type="match status" value="1"/>
</dbReference>
<dbReference type="OrthoDB" id="5432096at2"/>
<dbReference type="PANTHER" id="PTHR12788:SF10">
    <property type="entry name" value="PROTEIN-TYROSINE SULFOTRANSFERASE"/>
    <property type="match status" value="1"/>
</dbReference>
<proteinExistence type="predicted"/>
<accession>A0A521B6X0</accession>
<dbReference type="InterPro" id="IPR026634">
    <property type="entry name" value="TPST-like"/>
</dbReference>
<dbReference type="GO" id="GO:0008476">
    <property type="term" value="F:protein-tyrosine sulfotransferase activity"/>
    <property type="evidence" value="ECO:0007669"/>
    <property type="project" value="InterPro"/>
</dbReference>